<evidence type="ECO:0000313" key="5">
    <source>
        <dbReference type="Proteomes" id="UP000824334"/>
    </source>
</evidence>
<dbReference type="Proteomes" id="UP000824334">
    <property type="component" value="Chromosome"/>
</dbReference>
<evidence type="ECO:0000259" key="3">
    <source>
        <dbReference type="Pfam" id="PF05239"/>
    </source>
</evidence>
<keyword evidence="2" id="KW-0732">Signal</keyword>
<dbReference type="EMBL" id="CP080034">
    <property type="protein sequence ID" value="QYC08907.1"/>
    <property type="molecule type" value="Genomic_DNA"/>
</dbReference>
<feature type="domain" description="PRC-barrel" evidence="3">
    <location>
        <begin position="61"/>
        <end position="129"/>
    </location>
</feature>
<feature type="region of interest" description="Disordered" evidence="1">
    <location>
        <begin position="26"/>
        <end position="47"/>
    </location>
</feature>
<reference evidence="4 5" key="1">
    <citation type="submission" date="2021-07" db="EMBL/GenBank/DDBJ databases">
        <title>Isolation and characterization of bacteria from a gold mining with a capacity of golden bioaccumulation.</title>
        <authorList>
            <person name="Yang X.J."/>
        </authorList>
    </citation>
    <scope>NUCLEOTIDE SEQUENCE [LARGE SCALE GENOMIC DNA]</scope>
    <source>
        <strain evidence="4 5">Au29</strain>
    </source>
</reference>
<keyword evidence="5" id="KW-1185">Reference proteome</keyword>
<dbReference type="RefSeq" id="WP_219354591.1">
    <property type="nucleotide sequence ID" value="NZ_CBFGPT010000029.1"/>
</dbReference>
<sequence length="142" mass="14163">MTRSLMIAAAAAALLAACSQQKETPSAAAPADTAPAVGPAMTAQPDAAAMTQGEPLVLGLRSAQLEGANLLSTDGTDVGDVQKVDVGSDGKATGLIVAPTGVGERWVRLPLAGLTVKTLGDDHVVVTGLTLDQVKALPAWAP</sequence>
<dbReference type="Pfam" id="PF05239">
    <property type="entry name" value="PRC"/>
    <property type="match status" value="1"/>
</dbReference>
<accession>A0ABX8TD81</accession>
<gene>
    <name evidence="4" type="ORF">KWG56_09650</name>
</gene>
<evidence type="ECO:0000256" key="1">
    <source>
        <dbReference type="SAM" id="MobiDB-lite"/>
    </source>
</evidence>
<feature type="signal peptide" evidence="2">
    <location>
        <begin position="1"/>
        <end position="22"/>
    </location>
</feature>
<dbReference type="PROSITE" id="PS51257">
    <property type="entry name" value="PROKAR_LIPOPROTEIN"/>
    <property type="match status" value="1"/>
</dbReference>
<proteinExistence type="predicted"/>
<evidence type="ECO:0000256" key="2">
    <source>
        <dbReference type="SAM" id="SignalP"/>
    </source>
</evidence>
<organism evidence="4 5">
    <name type="scientific">Brevundimonas nasdae</name>
    <dbReference type="NCBI Taxonomy" id="172043"/>
    <lineage>
        <taxon>Bacteria</taxon>
        <taxon>Pseudomonadati</taxon>
        <taxon>Pseudomonadota</taxon>
        <taxon>Alphaproteobacteria</taxon>
        <taxon>Caulobacterales</taxon>
        <taxon>Caulobacteraceae</taxon>
        <taxon>Brevundimonas</taxon>
    </lineage>
</organism>
<evidence type="ECO:0000313" key="4">
    <source>
        <dbReference type="EMBL" id="QYC08907.1"/>
    </source>
</evidence>
<feature type="chain" id="PRO_5047388595" evidence="2">
    <location>
        <begin position="23"/>
        <end position="142"/>
    </location>
</feature>
<feature type="compositionally biased region" description="Low complexity" evidence="1">
    <location>
        <begin position="26"/>
        <end position="40"/>
    </location>
</feature>
<name>A0ABX8TD81_9CAUL</name>
<protein>
    <submittedName>
        <fullName evidence="4">PRC-barrel domain-containing protein</fullName>
    </submittedName>
</protein>
<dbReference type="InterPro" id="IPR027275">
    <property type="entry name" value="PRC-brl_dom"/>
</dbReference>
<dbReference type="GeneID" id="94375531"/>